<gene>
    <name evidence="1" type="ORF">LCGC14_0867650</name>
</gene>
<reference evidence="1" key="1">
    <citation type="journal article" date="2015" name="Nature">
        <title>Complex archaea that bridge the gap between prokaryotes and eukaryotes.</title>
        <authorList>
            <person name="Spang A."/>
            <person name="Saw J.H."/>
            <person name="Jorgensen S.L."/>
            <person name="Zaremba-Niedzwiedzka K."/>
            <person name="Martijn J."/>
            <person name="Lind A.E."/>
            <person name="van Eijk R."/>
            <person name="Schleper C."/>
            <person name="Guy L."/>
            <person name="Ettema T.J."/>
        </authorList>
    </citation>
    <scope>NUCLEOTIDE SEQUENCE</scope>
</reference>
<proteinExistence type="predicted"/>
<sequence length="71" mass="8442">MSHLMKYFLSFSCRCGKPKKRAFALCRPCFLFLPHSLRPYLYQAFGYGFEQAYEHAAEYLKKNGKWSHLVE</sequence>
<protein>
    <submittedName>
        <fullName evidence="1">Uncharacterized protein</fullName>
    </submittedName>
</protein>
<evidence type="ECO:0000313" key="1">
    <source>
        <dbReference type="EMBL" id="KKN27147.1"/>
    </source>
</evidence>
<comment type="caution">
    <text evidence="1">The sequence shown here is derived from an EMBL/GenBank/DDBJ whole genome shotgun (WGS) entry which is preliminary data.</text>
</comment>
<organism evidence="1">
    <name type="scientific">marine sediment metagenome</name>
    <dbReference type="NCBI Taxonomy" id="412755"/>
    <lineage>
        <taxon>unclassified sequences</taxon>
        <taxon>metagenomes</taxon>
        <taxon>ecological metagenomes</taxon>
    </lineage>
</organism>
<accession>A0A0F9PR95</accession>
<dbReference type="AlphaFoldDB" id="A0A0F9PR95"/>
<dbReference type="EMBL" id="LAZR01002664">
    <property type="protein sequence ID" value="KKN27147.1"/>
    <property type="molecule type" value="Genomic_DNA"/>
</dbReference>
<name>A0A0F9PR95_9ZZZZ</name>